<dbReference type="HAMAP" id="MF_00909">
    <property type="entry name" value="FtsZ"/>
    <property type="match status" value="1"/>
</dbReference>
<feature type="domain" description="Tubulin/FtsZ 2-layer sandwich" evidence="9">
    <location>
        <begin position="214"/>
        <end position="332"/>
    </location>
</feature>
<dbReference type="Pfam" id="PF12327">
    <property type="entry name" value="FtsZ_C"/>
    <property type="match status" value="1"/>
</dbReference>
<dbReference type="Gene3D" id="3.30.1330.20">
    <property type="entry name" value="Tubulin/FtsZ, C-terminal domain"/>
    <property type="match status" value="1"/>
</dbReference>
<dbReference type="InterPro" id="IPR036525">
    <property type="entry name" value="Tubulin/FtsZ_GTPase_sf"/>
</dbReference>
<dbReference type="PROSITE" id="PS01135">
    <property type="entry name" value="FTSZ_2"/>
    <property type="match status" value="1"/>
</dbReference>
<dbReference type="SMART" id="SM00865">
    <property type="entry name" value="Tubulin_C"/>
    <property type="match status" value="1"/>
</dbReference>
<feature type="binding site" evidence="4">
    <location>
        <position position="192"/>
    </location>
    <ligand>
        <name>GTP</name>
        <dbReference type="ChEBI" id="CHEBI:37565"/>
    </ligand>
</feature>
<dbReference type="InterPro" id="IPR037103">
    <property type="entry name" value="Tubulin/FtsZ-like_C"/>
</dbReference>
<protein>
    <recommendedName>
        <fullName evidence="4 5">Cell division protein FtsZ</fullName>
    </recommendedName>
</protein>
<dbReference type="FunFam" id="3.40.50.1440:FF:000001">
    <property type="entry name" value="Cell division protein FtsZ"/>
    <property type="match status" value="1"/>
</dbReference>
<keyword evidence="4 6" id="KW-0131">Cell cycle</keyword>
<dbReference type="GO" id="GO:0005737">
    <property type="term" value="C:cytoplasm"/>
    <property type="evidence" value="ECO:0007669"/>
    <property type="project" value="UniProtKB-SubCell"/>
</dbReference>
<dbReference type="CDD" id="cd02201">
    <property type="entry name" value="FtsZ_type1"/>
    <property type="match status" value="1"/>
</dbReference>
<organism evidence="10 11">
    <name type="scientific">Helicobacter cinaedi</name>
    <dbReference type="NCBI Taxonomy" id="213"/>
    <lineage>
        <taxon>Bacteria</taxon>
        <taxon>Pseudomonadati</taxon>
        <taxon>Campylobacterota</taxon>
        <taxon>Epsilonproteobacteria</taxon>
        <taxon>Campylobacterales</taxon>
        <taxon>Helicobacteraceae</taxon>
        <taxon>Helicobacter</taxon>
    </lineage>
</organism>
<evidence type="ECO:0000259" key="8">
    <source>
        <dbReference type="SMART" id="SM00864"/>
    </source>
</evidence>
<feature type="binding site" evidence="4">
    <location>
        <position position="144"/>
    </location>
    <ligand>
        <name>GTP</name>
        <dbReference type="ChEBI" id="CHEBI:37565"/>
    </ligand>
</feature>
<comment type="subunit">
    <text evidence="4">Homodimer. Polymerizes to form a dynamic ring structure in a strictly GTP-dependent manner. Interacts directly with several other division proteins.</text>
</comment>
<keyword evidence="2 4" id="KW-0547">Nucleotide-binding</keyword>
<evidence type="ECO:0000256" key="2">
    <source>
        <dbReference type="ARBA" id="ARBA00022741"/>
    </source>
</evidence>
<dbReference type="AlphaFoldDB" id="A0A377JRH7"/>
<dbReference type="Proteomes" id="UP000255103">
    <property type="component" value="Unassembled WGS sequence"/>
</dbReference>
<feature type="binding site" evidence="4">
    <location>
        <begin position="113"/>
        <end position="115"/>
    </location>
    <ligand>
        <name>GTP</name>
        <dbReference type="ChEBI" id="CHEBI:37565"/>
    </ligand>
</feature>
<evidence type="ECO:0000256" key="6">
    <source>
        <dbReference type="RuleBase" id="RU000631"/>
    </source>
</evidence>
<dbReference type="GO" id="GO:0003924">
    <property type="term" value="F:GTPase activity"/>
    <property type="evidence" value="ECO:0007669"/>
    <property type="project" value="UniProtKB-UniRule"/>
</dbReference>
<accession>A0A377JRH7</accession>
<evidence type="ECO:0000313" key="10">
    <source>
        <dbReference type="EMBL" id="STP10434.1"/>
    </source>
</evidence>
<evidence type="ECO:0000259" key="9">
    <source>
        <dbReference type="SMART" id="SM00865"/>
    </source>
</evidence>
<feature type="binding site" evidence="4">
    <location>
        <begin position="25"/>
        <end position="29"/>
    </location>
    <ligand>
        <name>GTP</name>
        <dbReference type="ChEBI" id="CHEBI:37565"/>
    </ligand>
</feature>
<sequence length="379" mass="40210">MENIEIDIQEVRQEGAVITAVGVGGGGSNMINHLVGTSPHKSIKLIATNTDIQHLETTSANIKMKLGEKLTKGLGAGMQPDIGEKAALETYEELKAVLSGSDIVFISAGLGGGTGTGAAPVVAKAAREVGALTISVVTKPFKWEGGRRAELAEEGLRNLKAESDCIVVIPNDRLSSIIPKSYGVQESFEVVNGVLARAVNGISGVILHHSPNDINVDFADVKTVMSHKGLALMGIGEATGDNAACEAVRMAIESPLLDNISINGAMGVLVNFEMNGYSLIEIGEAMNMIESIVDNKAHVIFGTRTLADAAKDYVKVTVVATGFEREVVSTEPQPQMRDEQGLEQSRQSLRLTRKVSGGDTGLFDNESLEVPTYLRNQKD</sequence>
<dbReference type="EMBL" id="UGHX01000001">
    <property type="protein sequence ID" value="STP10434.1"/>
    <property type="molecule type" value="Genomic_DNA"/>
</dbReference>
<feature type="binding site" evidence="4">
    <location>
        <position position="148"/>
    </location>
    <ligand>
        <name>GTP</name>
        <dbReference type="ChEBI" id="CHEBI:37565"/>
    </ligand>
</feature>
<comment type="subcellular location">
    <subcellularLocation>
        <location evidence="4">Cytoplasm</location>
    </subcellularLocation>
    <text evidence="4">Assembles at midcell at the inner surface of the cytoplasmic membrane.</text>
</comment>
<dbReference type="SUPFAM" id="SSF55307">
    <property type="entry name" value="Tubulin C-terminal domain-like"/>
    <property type="match status" value="1"/>
</dbReference>
<keyword evidence="4 6" id="KW-0717">Septation</keyword>
<dbReference type="NCBIfam" id="TIGR00065">
    <property type="entry name" value="ftsZ"/>
    <property type="match status" value="1"/>
</dbReference>
<dbReference type="Gene3D" id="3.40.50.1440">
    <property type="entry name" value="Tubulin/FtsZ, GTPase domain"/>
    <property type="match status" value="1"/>
</dbReference>
<keyword evidence="4" id="KW-0963">Cytoplasm</keyword>
<comment type="function">
    <text evidence="4 6">Essential cell division protein that forms a contractile ring structure (Z ring) at the future cell division site. The regulation of the ring assembly controls the timing and the location of cell division. One of the functions of the FtsZ ring is to recruit other cell division proteins to the septum to produce a new cell wall between the dividing cells. Binds GTP and shows GTPase activity.</text>
</comment>
<dbReference type="GO" id="GO:0032153">
    <property type="term" value="C:cell division site"/>
    <property type="evidence" value="ECO:0007669"/>
    <property type="project" value="UniProtKB-UniRule"/>
</dbReference>
<dbReference type="PANTHER" id="PTHR30314:SF3">
    <property type="entry name" value="MITOCHONDRIAL DIVISION PROTEIN FSZA"/>
    <property type="match status" value="1"/>
</dbReference>
<dbReference type="InterPro" id="IPR003008">
    <property type="entry name" value="Tubulin_FtsZ_GTPase"/>
</dbReference>
<dbReference type="GO" id="GO:0005525">
    <property type="term" value="F:GTP binding"/>
    <property type="evidence" value="ECO:0007669"/>
    <property type="project" value="UniProtKB-UniRule"/>
</dbReference>
<dbReference type="InterPro" id="IPR000158">
    <property type="entry name" value="Cell_div_FtsZ"/>
</dbReference>
<evidence type="ECO:0000256" key="5">
    <source>
        <dbReference type="NCBIfam" id="TIGR00065"/>
    </source>
</evidence>
<dbReference type="RefSeq" id="WP_115721306.1">
    <property type="nucleotide sequence ID" value="NZ_UGHX01000001.1"/>
</dbReference>
<dbReference type="InterPro" id="IPR024757">
    <property type="entry name" value="FtsZ_C"/>
</dbReference>
<dbReference type="InterPro" id="IPR018316">
    <property type="entry name" value="Tubulin/FtsZ_2-layer-sand-dom"/>
</dbReference>
<dbReference type="GO" id="GO:0000917">
    <property type="term" value="P:division septum assembly"/>
    <property type="evidence" value="ECO:0007669"/>
    <property type="project" value="UniProtKB-KW"/>
</dbReference>
<evidence type="ECO:0000256" key="4">
    <source>
        <dbReference type="HAMAP-Rule" id="MF_00909"/>
    </source>
</evidence>
<evidence type="ECO:0000256" key="7">
    <source>
        <dbReference type="SAM" id="MobiDB-lite"/>
    </source>
</evidence>
<keyword evidence="3 4" id="KW-0342">GTP-binding</keyword>
<dbReference type="PANTHER" id="PTHR30314">
    <property type="entry name" value="CELL DIVISION PROTEIN FTSZ-RELATED"/>
    <property type="match status" value="1"/>
</dbReference>
<dbReference type="InterPro" id="IPR008280">
    <property type="entry name" value="Tub_FtsZ_C"/>
</dbReference>
<keyword evidence="4 6" id="KW-0132">Cell division</keyword>
<dbReference type="SMART" id="SM00864">
    <property type="entry name" value="Tubulin"/>
    <property type="match status" value="1"/>
</dbReference>
<evidence type="ECO:0000313" key="11">
    <source>
        <dbReference type="Proteomes" id="UP000255103"/>
    </source>
</evidence>
<name>A0A377JRH7_9HELI</name>
<comment type="similarity">
    <text evidence="1 4 6">Belongs to the FtsZ family.</text>
</comment>
<dbReference type="GO" id="GO:0051258">
    <property type="term" value="P:protein polymerization"/>
    <property type="evidence" value="ECO:0007669"/>
    <property type="project" value="UniProtKB-UniRule"/>
</dbReference>
<dbReference type="InterPro" id="IPR020805">
    <property type="entry name" value="Cell_div_FtsZ_CS"/>
</dbReference>
<dbReference type="InterPro" id="IPR045061">
    <property type="entry name" value="FtsZ/CetZ"/>
</dbReference>
<proteinExistence type="inferred from homology"/>
<feature type="region of interest" description="Disordered" evidence="7">
    <location>
        <begin position="329"/>
        <end position="379"/>
    </location>
</feature>
<dbReference type="Pfam" id="PF00091">
    <property type="entry name" value="Tubulin"/>
    <property type="match status" value="1"/>
</dbReference>
<feature type="domain" description="Tubulin/FtsZ GTPase" evidence="8">
    <location>
        <begin position="17"/>
        <end position="210"/>
    </location>
</feature>
<dbReference type="PRINTS" id="PR00423">
    <property type="entry name" value="CELLDVISFTSZ"/>
</dbReference>
<dbReference type="SUPFAM" id="SSF52490">
    <property type="entry name" value="Tubulin nucleotide-binding domain-like"/>
    <property type="match status" value="1"/>
</dbReference>
<reference evidence="10 11" key="1">
    <citation type="submission" date="2018-06" db="EMBL/GenBank/DDBJ databases">
        <authorList>
            <consortium name="Pathogen Informatics"/>
            <person name="Doyle S."/>
        </authorList>
    </citation>
    <scope>NUCLEOTIDE SEQUENCE [LARGE SCALE GENOMIC DNA]</scope>
    <source>
        <strain evidence="10 11">NCTC12219</strain>
    </source>
</reference>
<evidence type="ECO:0000256" key="3">
    <source>
        <dbReference type="ARBA" id="ARBA00023134"/>
    </source>
</evidence>
<evidence type="ECO:0000256" key="1">
    <source>
        <dbReference type="ARBA" id="ARBA00009690"/>
    </source>
</evidence>
<dbReference type="GO" id="GO:0043093">
    <property type="term" value="P:FtsZ-dependent cytokinesis"/>
    <property type="evidence" value="ECO:0007669"/>
    <property type="project" value="UniProtKB-UniRule"/>
</dbReference>
<gene>
    <name evidence="4 10" type="primary">ftsZ</name>
    <name evidence="10" type="ORF">NCTC12219_00294</name>
</gene>